<gene>
    <name evidence="7" type="ORF">ACFFX0_16000</name>
</gene>
<dbReference type="SUPFAM" id="SSF52540">
    <property type="entry name" value="P-loop containing nucleoside triphosphate hydrolases"/>
    <property type="match status" value="2"/>
</dbReference>
<dbReference type="RefSeq" id="WP_378042502.1">
    <property type="nucleotide sequence ID" value="NZ_JBHLWH010000039.1"/>
</dbReference>
<dbReference type="Gene3D" id="3.40.50.300">
    <property type="entry name" value="P-loop containing nucleotide triphosphate hydrolases"/>
    <property type="match status" value="2"/>
</dbReference>
<dbReference type="Pfam" id="PF08352">
    <property type="entry name" value="oligo_HPY"/>
    <property type="match status" value="1"/>
</dbReference>
<keyword evidence="4 7" id="KW-0067">ATP-binding</keyword>
<dbReference type="CDD" id="cd03257">
    <property type="entry name" value="ABC_NikE_OppD_transporters"/>
    <property type="match status" value="2"/>
</dbReference>
<evidence type="ECO:0000313" key="7">
    <source>
        <dbReference type="EMBL" id="MFB9072620.1"/>
    </source>
</evidence>
<comment type="similarity">
    <text evidence="1">Belongs to the ABC transporter superfamily.</text>
</comment>
<proteinExistence type="inferred from homology"/>
<keyword evidence="8" id="KW-1185">Reference proteome</keyword>
<keyword evidence="2" id="KW-0813">Transport</keyword>
<dbReference type="Proteomes" id="UP001589575">
    <property type="component" value="Unassembled WGS sequence"/>
</dbReference>
<evidence type="ECO:0000256" key="3">
    <source>
        <dbReference type="ARBA" id="ARBA00022741"/>
    </source>
</evidence>
<keyword evidence="3" id="KW-0547">Nucleotide-binding</keyword>
<reference evidence="7 8" key="1">
    <citation type="submission" date="2024-09" db="EMBL/GenBank/DDBJ databases">
        <authorList>
            <person name="Sun Q."/>
            <person name="Mori K."/>
        </authorList>
    </citation>
    <scope>NUCLEOTIDE SEQUENCE [LARGE SCALE GENOMIC DNA]</scope>
    <source>
        <strain evidence="7 8">CCM 7609</strain>
    </source>
</reference>
<dbReference type="InterPro" id="IPR027417">
    <property type="entry name" value="P-loop_NTPase"/>
</dbReference>
<name>A0ABV5G116_9MICC</name>
<evidence type="ECO:0000259" key="6">
    <source>
        <dbReference type="PROSITE" id="PS50893"/>
    </source>
</evidence>
<feature type="region of interest" description="Disordered" evidence="5">
    <location>
        <begin position="1"/>
        <end position="24"/>
    </location>
</feature>
<evidence type="ECO:0000256" key="5">
    <source>
        <dbReference type="SAM" id="MobiDB-lite"/>
    </source>
</evidence>
<dbReference type="InterPro" id="IPR013563">
    <property type="entry name" value="Oligopep_ABC_C"/>
</dbReference>
<sequence>MSGGGLNGSGLNGKASQESTSGACGGSGTGPILDVAGLTVSFPGVGQVLRDVDLWLEPGRCLAVVGGSGAGKSVLARSLVGLAGEGGAPATVAAERFTVAGQDVTGADARRWRKLRGAEVGFVLQDALQSLDPLRTVGAEVAESLQLRGARRPERSRRVLQALAHAGLDEPETRAAQRSGELSGGMRQRALIASAIVSEPQLLVADEPTTALDATVARGVLELLGRLRDEGTAVLLVTHDLGAVARLADDMVVLDGGRVVESGSAGQVLGRPAHPVTRALVAAVPRGPGQRPPVPEQAPEVLRATGLRRRYRLPGGGAVEALDGVDLTVRRGQALGVVGESGSGKSTLARILVAAERADAGRVELAGEPWSELPERHRRPRRHLVRLVPQDPLGSFDPRWDGGRILRTALRLSGSARTPAELLELVRLPASALRRSPRSLSGGQRQRLAIARALAAEPAVLVLDEPVSALDVTVQASILETLADLQERTGTALVLISHDLAVIRQVCDTVAVMHRGRIVEQGPVEQVWAHPSAPFTRALLEARPPRP</sequence>
<comment type="caution">
    <text evidence="7">The sequence shown here is derived from an EMBL/GenBank/DDBJ whole genome shotgun (WGS) entry which is preliminary data.</text>
</comment>
<dbReference type="InterPro" id="IPR003439">
    <property type="entry name" value="ABC_transporter-like_ATP-bd"/>
</dbReference>
<dbReference type="PROSITE" id="PS00211">
    <property type="entry name" value="ABC_TRANSPORTER_1"/>
    <property type="match status" value="2"/>
</dbReference>
<protein>
    <submittedName>
        <fullName evidence="7">ATP-binding cassette domain-containing protein</fullName>
    </submittedName>
</protein>
<dbReference type="PROSITE" id="PS50893">
    <property type="entry name" value="ABC_TRANSPORTER_2"/>
    <property type="match status" value="2"/>
</dbReference>
<dbReference type="InterPro" id="IPR050319">
    <property type="entry name" value="ABC_transp_ATP-bind"/>
</dbReference>
<dbReference type="GO" id="GO:0005524">
    <property type="term" value="F:ATP binding"/>
    <property type="evidence" value="ECO:0007669"/>
    <property type="project" value="UniProtKB-KW"/>
</dbReference>
<evidence type="ECO:0000256" key="4">
    <source>
        <dbReference type="ARBA" id="ARBA00022840"/>
    </source>
</evidence>
<dbReference type="EMBL" id="JBHMFI010000001">
    <property type="protein sequence ID" value="MFB9072620.1"/>
    <property type="molecule type" value="Genomic_DNA"/>
</dbReference>
<evidence type="ECO:0000313" key="8">
    <source>
        <dbReference type="Proteomes" id="UP001589575"/>
    </source>
</evidence>
<dbReference type="Pfam" id="PF00005">
    <property type="entry name" value="ABC_tran"/>
    <property type="match status" value="2"/>
</dbReference>
<evidence type="ECO:0000256" key="2">
    <source>
        <dbReference type="ARBA" id="ARBA00022448"/>
    </source>
</evidence>
<dbReference type="InterPro" id="IPR003593">
    <property type="entry name" value="AAA+_ATPase"/>
</dbReference>
<evidence type="ECO:0000256" key="1">
    <source>
        <dbReference type="ARBA" id="ARBA00005417"/>
    </source>
</evidence>
<accession>A0ABV5G116</accession>
<feature type="domain" description="ABC transporter" evidence="6">
    <location>
        <begin position="33"/>
        <end position="281"/>
    </location>
</feature>
<feature type="compositionally biased region" description="Gly residues" evidence="5">
    <location>
        <begin position="1"/>
        <end position="11"/>
    </location>
</feature>
<dbReference type="PANTHER" id="PTHR43776">
    <property type="entry name" value="TRANSPORT ATP-BINDING PROTEIN"/>
    <property type="match status" value="1"/>
</dbReference>
<dbReference type="InterPro" id="IPR017871">
    <property type="entry name" value="ABC_transporter-like_CS"/>
</dbReference>
<dbReference type="SMART" id="SM00382">
    <property type="entry name" value="AAA"/>
    <property type="match status" value="2"/>
</dbReference>
<dbReference type="PANTHER" id="PTHR43776:SF7">
    <property type="entry name" value="D,D-DIPEPTIDE TRANSPORT ATP-BINDING PROTEIN DDPF-RELATED"/>
    <property type="match status" value="1"/>
</dbReference>
<feature type="domain" description="ABC transporter" evidence="6">
    <location>
        <begin position="302"/>
        <end position="540"/>
    </location>
</feature>
<organism evidence="7 8">
    <name type="scientific">Citricoccus parietis</name>
    <dbReference type="NCBI Taxonomy" id="592307"/>
    <lineage>
        <taxon>Bacteria</taxon>
        <taxon>Bacillati</taxon>
        <taxon>Actinomycetota</taxon>
        <taxon>Actinomycetes</taxon>
        <taxon>Micrococcales</taxon>
        <taxon>Micrococcaceae</taxon>
        <taxon>Citricoccus</taxon>
    </lineage>
</organism>